<feature type="compositionally biased region" description="Basic and acidic residues" evidence="1">
    <location>
        <begin position="130"/>
        <end position="145"/>
    </location>
</feature>
<keyword evidence="3" id="KW-1185">Reference proteome</keyword>
<dbReference type="GeneID" id="19209777"/>
<dbReference type="OrthoDB" id="2692192at2759"/>
<dbReference type="EMBL" id="JH711686">
    <property type="protein sequence ID" value="EIW73786.1"/>
    <property type="molecule type" value="Genomic_DNA"/>
</dbReference>
<evidence type="ECO:0000313" key="3">
    <source>
        <dbReference type="Proteomes" id="UP000053558"/>
    </source>
</evidence>
<proteinExistence type="predicted"/>
<feature type="compositionally biased region" description="Basic and acidic residues" evidence="1">
    <location>
        <begin position="103"/>
        <end position="112"/>
    </location>
</feature>
<sequence>TMDAETIPSSQQTTELELHISPILTNDNVDDVAFVGNAHHTNVFEEAWNQIKSHLSSSDSEKDMSSDEMDVDNNDNTMHDNKDSMQIHYSDIGGQVHSPVMKLEEGGEHPDEGTTSLDHSQTNIKHLGKQQREEKAHQSDEKSDSDSDSEPEVMEINKETQNEDNGEEQVMVIEEQDQAQEEQPREKSQQTQSNTLSTSLSMSVSGGPKITKGQNKAKIFQGNRKDGQNSTVAQPAQNTAVGLCALLDASPGKKPRQYKSHNKDKSQPGFNPFKQFADHIATGISDTYLGCGLVPVMMNTLLENGPTLAKRTINLRGLDEKYLAAFEKEVKVKQLRNKHVENALFIGVHRPHIDLTSLVDQNMGILTNPVKFKGVSGTEPAYELVVINGSHRIEYMQTKSEWIGILNEYHEIIKMQKEGTATADHAEAKERCIRALVENGVWSAKFFDIDMINQSPQAASIMLDLAQNRPLIQKLDTDTDELGMILNLIAKTHQQNQDLVPQTMQEYLNLHNKTGNNSVMPAIFRDKLLWTELLKYIRVPQFRKGDRAGFSTRVVGNIAKTHSGVMLPQIRFLTQVLDFLATPIEFASQSEWKKEFNQTLQKQGSSSSDTSRERAWMLFYQAKVQEVQKMAETWLASNESDWSLLERKHLAIWEDVYLADNNAKSLLAGYGAHPKRHTPEYNIVHGKRAHIFNLCISSAREHARSLSADDTSDAAVVDRGMAKKLVLLEDMMFAKDTFGRVARFAPPPTKYFFSGVNQVLTEVKGALEQ</sequence>
<feature type="non-terminal residue" evidence="2">
    <location>
        <position position="1"/>
    </location>
</feature>
<feature type="non-terminal residue" evidence="2">
    <location>
        <position position="769"/>
    </location>
</feature>
<evidence type="ECO:0000256" key="1">
    <source>
        <dbReference type="SAM" id="MobiDB-lite"/>
    </source>
</evidence>
<feature type="region of interest" description="Disordered" evidence="1">
    <location>
        <begin position="54"/>
        <end position="82"/>
    </location>
</feature>
<dbReference type="AlphaFoldDB" id="R7SC90"/>
<dbReference type="KEGG" id="cput:CONPUDRAFT_78495"/>
<accession>R7SC90</accession>
<gene>
    <name evidence="2" type="ORF">CONPUDRAFT_78495</name>
</gene>
<name>R7SC90_CONPW</name>
<feature type="compositionally biased region" description="Low complexity" evidence="1">
    <location>
        <begin position="189"/>
        <end position="205"/>
    </location>
</feature>
<reference evidence="3" key="1">
    <citation type="journal article" date="2012" name="Science">
        <title>The Paleozoic origin of enzymatic lignin decomposition reconstructed from 31 fungal genomes.</title>
        <authorList>
            <person name="Floudas D."/>
            <person name="Binder M."/>
            <person name="Riley R."/>
            <person name="Barry K."/>
            <person name="Blanchette R.A."/>
            <person name="Henrissat B."/>
            <person name="Martinez A.T."/>
            <person name="Otillar R."/>
            <person name="Spatafora J.W."/>
            <person name="Yadav J.S."/>
            <person name="Aerts A."/>
            <person name="Benoit I."/>
            <person name="Boyd A."/>
            <person name="Carlson A."/>
            <person name="Copeland A."/>
            <person name="Coutinho P.M."/>
            <person name="de Vries R.P."/>
            <person name="Ferreira P."/>
            <person name="Findley K."/>
            <person name="Foster B."/>
            <person name="Gaskell J."/>
            <person name="Glotzer D."/>
            <person name="Gorecki P."/>
            <person name="Heitman J."/>
            <person name="Hesse C."/>
            <person name="Hori C."/>
            <person name="Igarashi K."/>
            <person name="Jurgens J.A."/>
            <person name="Kallen N."/>
            <person name="Kersten P."/>
            <person name="Kohler A."/>
            <person name="Kuees U."/>
            <person name="Kumar T.K.A."/>
            <person name="Kuo A."/>
            <person name="LaButti K."/>
            <person name="Larrondo L.F."/>
            <person name="Lindquist E."/>
            <person name="Ling A."/>
            <person name="Lombard V."/>
            <person name="Lucas S."/>
            <person name="Lundell T."/>
            <person name="Martin R."/>
            <person name="McLaughlin D.J."/>
            <person name="Morgenstern I."/>
            <person name="Morin E."/>
            <person name="Murat C."/>
            <person name="Nagy L.G."/>
            <person name="Nolan M."/>
            <person name="Ohm R.A."/>
            <person name="Patyshakuliyeva A."/>
            <person name="Rokas A."/>
            <person name="Ruiz-Duenas F.J."/>
            <person name="Sabat G."/>
            <person name="Salamov A."/>
            <person name="Samejima M."/>
            <person name="Schmutz J."/>
            <person name="Slot J.C."/>
            <person name="St John F."/>
            <person name="Stenlid J."/>
            <person name="Sun H."/>
            <person name="Sun S."/>
            <person name="Syed K."/>
            <person name="Tsang A."/>
            <person name="Wiebenga A."/>
            <person name="Young D."/>
            <person name="Pisabarro A."/>
            <person name="Eastwood D.C."/>
            <person name="Martin F."/>
            <person name="Cullen D."/>
            <person name="Grigoriev I.V."/>
            <person name="Hibbett D.S."/>
        </authorList>
    </citation>
    <scope>NUCLEOTIDE SEQUENCE [LARGE SCALE GENOMIC DNA]</scope>
    <source>
        <strain evidence="3">RWD-64-598 SS2</strain>
    </source>
</reference>
<dbReference type="RefSeq" id="XP_007776037.1">
    <property type="nucleotide sequence ID" value="XM_007777847.1"/>
</dbReference>
<organism evidence="2 3">
    <name type="scientific">Coniophora puteana (strain RWD-64-598)</name>
    <name type="common">Brown rot fungus</name>
    <dbReference type="NCBI Taxonomy" id="741705"/>
    <lineage>
        <taxon>Eukaryota</taxon>
        <taxon>Fungi</taxon>
        <taxon>Dikarya</taxon>
        <taxon>Basidiomycota</taxon>
        <taxon>Agaricomycotina</taxon>
        <taxon>Agaricomycetes</taxon>
        <taxon>Agaricomycetidae</taxon>
        <taxon>Boletales</taxon>
        <taxon>Coniophorineae</taxon>
        <taxon>Coniophoraceae</taxon>
        <taxon>Coniophora</taxon>
    </lineage>
</organism>
<feature type="region of interest" description="Disordered" evidence="1">
    <location>
        <begin position="103"/>
        <end position="214"/>
    </location>
</feature>
<dbReference type="Proteomes" id="UP000053558">
    <property type="component" value="Unassembled WGS sequence"/>
</dbReference>
<protein>
    <submittedName>
        <fullName evidence="2">Uncharacterized protein</fullName>
    </submittedName>
</protein>
<feature type="compositionally biased region" description="Polar residues" evidence="1">
    <location>
        <begin position="113"/>
        <end position="124"/>
    </location>
</feature>
<evidence type="ECO:0000313" key="2">
    <source>
        <dbReference type="EMBL" id="EIW73786.1"/>
    </source>
</evidence>